<dbReference type="EMBL" id="SNRX01000084">
    <property type="protein sequence ID" value="KAA6300422.1"/>
    <property type="molecule type" value="Genomic_DNA"/>
</dbReference>
<sequence>MGQSLSQVYLHLIFSTKNRYPFILKEIENELFAYIGGIIKNLKGVPFIINGTTDHLHILCSLPRSISLSDFLKAIKASSSLWIKNKGNSYQKFSWQDGYGAFSVSSSKKLMVENYIHNQKEHHKKVRFQAELLRFLDEYNLEYDEKYLWK</sequence>
<evidence type="ECO:0000259" key="1">
    <source>
        <dbReference type="SMART" id="SM01321"/>
    </source>
</evidence>
<dbReference type="GO" id="GO:0004803">
    <property type="term" value="F:transposase activity"/>
    <property type="evidence" value="ECO:0007669"/>
    <property type="project" value="InterPro"/>
</dbReference>
<dbReference type="PANTHER" id="PTHR33360">
    <property type="entry name" value="TRANSPOSASE FOR INSERTION SEQUENCE ELEMENT IS200"/>
    <property type="match status" value="1"/>
</dbReference>
<protein>
    <recommendedName>
        <fullName evidence="1">Transposase IS200-like domain-containing protein</fullName>
    </recommendedName>
</protein>
<dbReference type="SMART" id="SM01321">
    <property type="entry name" value="Y1_Tnp"/>
    <property type="match status" value="1"/>
</dbReference>
<comment type="caution">
    <text evidence="2">The sequence shown here is derived from an EMBL/GenBank/DDBJ whole genome shotgun (WGS) entry which is preliminary data.</text>
</comment>
<proteinExistence type="predicted"/>
<organism evidence="2 3">
    <name type="scientific">Candidatus Ordinivivax streblomastigis</name>
    <dbReference type="NCBI Taxonomy" id="2540710"/>
    <lineage>
        <taxon>Bacteria</taxon>
        <taxon>Pseudomonadati</taxon>
        <taxon>Bacteroidota</taxon>
        <taxon>Bacteroidia</taxon>
        <taxon>Bacteroidales</taxon>
        <taxon>Candidatus Ordinivivax</taxon>
    </lineage>
</organism>
<dbReference type="InterPro" id="IPR036515">
    <property type="entry name" value="Transposase_17_sf"/>
</dbReference>
<dbReference type="Pfam" id="PF01797">
    <property type="entry name" value="Y1_Tnp"/>
    <property type="match status" value="1"/>
</dbReference>
<dbReference type="SUPFAM" id="SSF143422">
    <property type="entry name" value="Transposase IS200-like"/>
    <property type="match status" value="1"/>
</dbReference>
<dbReference type="AlphaFoldDB" id="A0A5M8NU92"/>
<dbReference type="InterPro" id="IPR002686">
    <property type="entry name" value="Transposase_17"/>
</dbReference>
<dbReference type="Proteomes" id="UP000324575">
    <property type="component" value="Unassembled WGS sequence"/>
</dbReference>
<evidence type="ECO:0000313" key="3">
    <source>
        <dbReference type="Proteomes" id="UP000324575"/>
    </source>
</evidence>
<dbReference type="GO" id="GO:0003677">
    <property type="term" value="F:DNA binding"/>
    <property type="evidence" value="ECO:0007669"/>
    <property type="project" value="InterPro"/>
</dbReference>
<dbReference type="Gene3D" id="3.30.70.1290">
    <property type="entry name" value="Transposase IS200-like"/>
    <property type="match status" value="1"/>
</dbReference>
<evidence type="ECO:0000313" key="2">
    <source>
        <dbReference type="EMBL" id="KAA6300422.1"/>
    </source>
</evidence>
<dbReference type="PANTHER" id="PTHR33360:SF2">
    <property type="entry name" value="TRANSPOSASE FOR INSERTION SEQUENCE ELEMENT IS200"/>
    <property type="match status" value="1"/>
</dbReference>
<reference evidence="2 3" key="1">
    <citation type="submission" date="2019-03" db="EMBL/GenBank/DDBJ databases">
        <title>Single cell metagenomics reveals metabolic interactions within the superorganism composed of flagellate Streblomastix strix and complex community of Bacteroidetes bacteria on its surface.</title>
        <authorList>
            <person name="Treitli S.C."/>
            <person name="Kolisko M."/>
            <person name="Husnik F."/>
            <person name="Keeling P."/>
            <person name="Hampl V."/>
        </authorList>
    </citation>
    <scope>NUCLEOTIDE SEQUENCE [LARGE SCALE GENOMIC DNA]</scope>
    <source>
        <strain evidence="2">St1</strain>
    </source>
</reference>
<feature type="domain" description="Transposase IS200-like" evidence="1">
    <location>
        <begin position="5"/>
        <end position="119"/>
    </location>
</feature>
<gene>
    <name evidence="2" type="ORF">EZS26_003433</name>
</gene>
<name>A0A5M8NU92_9BACT</name>
<dbReference type="GO" id="GO:0006313">
    <property type="term" value="P:DNA transposition"/>
    <property type="evidence" value="ECO:0007669"/>
    <property type="project" value="InterPro"/>
</dbReference>
<dbReference type="NCBIfam" id="NF033573">
    <property type="entry name" value="transpos_IS200"/>
    <property type="match status" value="1"/>
</dbReference>
<accession>A0A5M8NU92</accession>